<comment type="subcellular location">
    <subcellularLocation>
        <location evidence="1">Cell membrane</location>
        <topology evidence="1">Multi-pass membrane protein</topology>
    </subcellularLocation>
</comment>
<organism evidence="11 14">
    <name type="scientific">Leptospira adleri</name>
    <dbReference type="NCBI Taxonomy" id="2023186"/>
    <lineage>
        <taxon>Bacteria</taxon>
        <taxon>Pseudomonadati</taxon>
        <taxon>Spirochaetota</taxon>
        <taxon>Spirochaetia</taxon>
        <taxon>Leptospirales</taxon>
        <taxon>Leptospiraceae</taxon>
        <taxon>Leptospira</taxon>
    </lineage>
</organism>
<keyword evidence="5 10" id="KW-0812">Transmembrane</keyword>
<evidence type="ECO:0000256" key="8">
    <source>
        <dbReference type="ARBA" id="ARBA00023315"/>
    </source>
</evidence>
<dbReference type="Pfam" id="PF03062">
    <property type="entry name" value="MBOAT"/>
    <property type="match status" value="1"/>
</dbReference>
<evidence type="ECO:0000313" key="14">
    <source>
        <dbReference type="Proteomes" id="UP000232188"/>
    </source>
</evidence>
<dbReference type="PANTHER" id="PTHR13285:SF23">
    <property type="entry name" value="TEICHOIC ACID D-ALANYLTRANSFERASE"/>
    <property type="match status" value="1"/>
</dbReference>
<evidence type="ECO:0000256" key="2">
    <source>
        <dbReference type="ARBA" id="ARBA00010323"/>
    </source>
</evidence>
<evidence type="ECO:0000256" key="3">
    <source>
        <dbReference type="ARBA" id="ARBA00022475"/>
    </source>
</evidence>
<keyword evidence="13" id="KW-1185">Reference proteome</keyword>
<keyword evidence="4 9" id="KW-0808">Transferase</keyword>
<evidence type="ECO:0000313" key="13">
    <source>
        <dbReference type="Proteomes" id="UP000232149"/>
    </source>
</evidence>
<dbReference type="EMBL" id="NPDU01000003">
    <property type="protein sequence ID" value="PJZ63587.1"/>
    <property type="molecule type" value="Genomic_DNA"/>
</dbReference>
<dbReference type="RefSeq" id="WP_100786506.1">
    <property type="nucleotide sequence ID" value="NZ_NPDU01000003.1"/>
</dbReference>
<dbReference type="AlphaFoldDB" id="A0A2M9YLL3"/>
<evidence type="ECO:0000256" key="1">
    <source>
        <dbReference type="ARBA" id="ARBA00004651"/>
    </source>
</evidence>
<feature type="transmembrane region" description="Helical" evidence="10">
    <location>
        <begin position="364"/>
        <end position="382"/>
    </location>
</feature>
<dbReference type="PIRSF" id="PIRSF500217">
    <property type="entry name" value="AlgI"/>
    <property type="match status" value="1"/>
</dbReference>
<feature type="transmembrane region" description="Helical" evidence="10">
    <location>
        <begin position="47"/>
        <end position="64"/>
    </location>
</feature>
<keyword evidence="8 9" id="KW-0012">Acyltransferase</keyword>
<dbReference type="Proteomes" id="UP000232188">
    <property type="component" value="Unassembled WGS sequence"/>
</dbReference>
<dbReference type="GO" id="GO:0042121">
    <property type="term" value="P:alginic acid biosynthetic process"/>
    <property type="evidence" value="ECO:0007669"/>
    <property type="project" value="InterPro"/>
</dbReference>
<protein>
    <recommendedName>
        <fullName evidence="15">MBOAT family protein</fullName>
    </recommendedName>
</protein>
<evidence type="ECO:0000313" key="12">
    <source>
        <dbReference type="EMBL" id="PJZ63587.1"/>
    </source>
</evidence>
<dbReference type="InterPro" id="IPR028362">
    <property type="entry name" value="AlgI"/>
</dbReference>
<evidence type="ECO:0000256" key="10">
    <source>
        <dbReference type="SAM" id="Phobius"/>
    </source>
</evidence>
<evidence type="ECO:0000256" key="5">
    <source>
        <dbReference type="ARBA" id="ARBA00022692"/>
    </source>
</evidence>
<accession>A0A2M9YLL3</accession>
<proteinExistence type="inferred from homology"/>
<feature type="transmembrane region" description="Helical" evidence="10">
    <location>
        <begin position="76"/>
        <end position="94"/>
    </location>
</feature>
<feature type="transmembrane region" description="Helical" evidence="10">
    <location>
        <begin position="114"/>
        <end position="136"/>
    </location>
</feature>
<name>A0A2M9YLL3_9LEPT</name>
<dbReference type="PIRSF" id="PIRSF016636">
    <property type="entry name" value="AlgI_DltB"/>
    <property type="match status" value="1"/>
</dbReference>
<dbReference type="InterPro" id="IPR004299">
    <property type="entry name" value="MBOAT_fam"/>
</dbReference>
<reference evidence="13 14" key="1">
    <citation type="submission" date="2017-07" db="EMBL/GenBank/DDBJ databases">
        <title>Leptospira spp. isolated from tropical soils.</title>
        <authorList>
            <person name="Thibeaux R."/>
            <person name="Iraola G."/>
            <person name="Ferres I."/>
            <person name="Bierque E."/>
            <person name="Girault D."/>
            <person name="Soupe-Gilbert M.-E."/>
            <person name="Picardeau M."/>
            <person name="Goarant C."/>
        </authorList>
    </citation>
    <scope>NUCLEOTIDE SEQUENCE [LARGE SCALE GENOMIC DNA]</scope>
    <source>
        <strain evidence="11 14">FH2-B-C1</strain>
        <strain evidence="12 13">FH2-B-D1</strain>
    </source>
</reference>
<evidence type="ECO:0008006" key="15">
    <source>
        <dbReference type="Google" id="ProtNLM"/>
    </source>
</evidence>
<evidence type="ECO:0000256" key="9">
    <source>
        <dbReference type="PIRNR" id="PIRNR016636"/>
    </source>
</evidence>
<evidence type="ECO:0000256" key="4">
    <source>
        <dbReference type="ARBA" id="ARBA00022679"/>
    </source>
</evidence>
<evidence type="ECO:0000256" key="6">
    <source>
        <dbReference type="ARBA" id="ARBA00022989"/>
    </source>
</evidence>
<feature type="transmembrane region" description="Helical" evidence="10">
    <location>
        <begin position="413"/>
        <end position="430"/>
    </location>
</feature>
<dbReference type="GO" id="GO:0016746">
    <property type="term" value="F:acyltransferase activity"/>
    <property type="evidence" value="ECO:0007669"/>
    <property type="project" value="UniProtKB-KW"/>
</dbReference>
<dbReference type="GO" id="GO:0005886">
    <property type="term" value="C:plasma membrane"/>
    <property type="evidence" value="ECO:0007669"/>
    <property type="project" value="UniProtKB-SubCell"/>
</dbReference>
<dbReference type="InterPro" id="IPR024194">
    <property type="entry name" value="Ac/AlaTfrase_AlgI/DltB"/>
</dbReference>
<keyword evidence="6 10" id="KW-1133">Transmembrane helix</keyword>
<feature type="transmembrane region" description="Helical" evidence="10">
    <location>
        <begin position="148"/>
        <end position="168"/>
    </location>
</feature>
<keyword evidence="7 9" id="KW-0472">Membrane</keyword>
<feature type="transmembrane region" description="Helical" evidence="10">
    <location>
        <begin position="442"/>
        <end position="461"/>
    </location>
</feature>
<keyword evidence="3 9" id="KW-1003">Cell membrane</keyword>
<comment type="similarity">
    <text evidence="2 9">Belongs to the membrane-bound acyltransferase family.</text>
</comment>
<dbReference type="EMBL" id="NPDV01000013">
    <property type="protein sequence ID" value="PJZ52414.1"/>
    <property type="molecule type" value="Genomic_DNA"/>
</dbReference>
<feature type="transmembrane region" description="Helical" evidence="10">
    <location>
        <begin position="311"/>
        <end position="329"/>
    </location>
</feature>
<dbReference type="Proteomes" id="UP000232149">
    <property type="component" value="Unassembled WGS sequence"/>
</dbReference>
<gene>
    <name evidence="12" type="ORF">CH376_01705</name>
    <name evidence="11" type="ORF">CH380_14685</name>
</gene>
<evidence type="ECO:0000313" key="11">
    <source>
        <dbReference type="EMBL" id="PJZ52414.1"/>
    </source>
</evidence>
<dbReference type="PANTHER" id="PTHR13285">
    <property type="entry name" value="ACYLTRANSFERASE"/>
    <property type="match status" value="1"/>
</dbReference>
<dbReference type="InterPro" id="IPR051085">
    <property type="entry name" value="MB_O-acyltransferase"/>
</dbReference>
<sequence>MLFNSLHFLFFFPVVLILNHLLKGKIQRIFLLGASFYFYMSWRKEFILLLLYSIVIDYFASLKISASPQGSKARRIWLVLSLVTNLGLLAYFKYTNFLLEVVNDLTPFAGFKFAYYDIILPVGISFYTFQSMSYTIDVYRGQIEAKKSFLDFALYVSFFPQLVAGPIVRAQTFFRDLDMPLPVNKEDIQIAFCQILIGFTRKIVFADNLAKVVDFTFKNYATLNPIEIWTGALAFGWQIYFDFAGYTDIAIGVARLFGYKFDPNFNFPMVARNITDHWSRWHISFSTWIRDYIFIPLGGSRGSILFTYRNIFITWFFAGVWHGAAYHYIGWGLWQGIMILANREYGKTKAAAFLNEKGGRIYDIAARVFTMFCLTFGFIMFRAETMEKAIPMMKALVFWVPGGFSSVKGYTNYTYGILLLICFVASYLFAKNNIEKIVQSRWKFILFFLANVFMLLIFGITESQSFLYFAF</sequence>
<comment type="caution">
    <text evidence="11">The sequence shown here is derived from an EMBL/GenBank/DDBJ whole genome shotgun (WGS) entry which is preliminary data.</text>
</comment>
<evidence type="ECO:0000256" key="7">
    <source>
        <dbReference type="ARBA" id="ARBA00023136"/>
    </source>
</evidence>